<proteinExistence type="predicted"/>
<evidence type="ECO:0000313" key="1">
    <source>
        <dbReference type="EMBL" id="MPL61387.1"/>
    </source>
</evidence>
<comment type="caution">
    <text evidence="1">The sequence shown here is derived from an EMBL/GenBank/DDBJ whole genome shotgun (WGS) entry which is preliminary data.</text>
</comment>
<accession>A0A644T4D4</accession>
<dbReference type="AlphaFoldDB" id="A0A644T4D4"/>
<protein>
    <submittedName>
        <fullName evidence="1">Uncharacterized protein</fullName>
    </submittedName>
</protein>
<name>A0A644T4D4_9ZZZZ</name>
<gene>
    <name evidence="1" type="ORF">SDC9_06958</name>
</gene>
<sequence length="113" mass="12899">MALDIGRGFTVYYQPEDKVRKDLLESMLWTIGVGEILEKGFAKNPRAWLEANATKEYIEGLYICIRDGEMPEMTMKEMETCANVFREGYLMAQSDISMLFSVVPRETGQGLKC</sequence>
<organism evidence="1">
    <name type="scientific">bioreactor metagenome</name>
    <dbReference type="NCBI Taxonomy" id="1076179"/>
    <lineage>
        <taxon>unclassified sequences</taxon>
        <taxon>metagenomes</taxon>
        <taxon>ecological metagenomes</taxon>
    </lineage>
</organism>
<dbReference type="EMBL" id="VSSQ01000015">
    <property type="protein sequence ID" value="MPL61387.1"/>
    <property type="molecule type" value="Genomic_DNA"/>
</dbReference>
<reference evidence="1" key="1">
    <citation type="submission" date="2019-08" db="EMBL/GenBank/DDBJ databases">
        <authorList>
            <person name="Kucharzyk K."/>
            <person name="Murdoch R.W."/>
            <person name="Higgins S."/>
            <person name="Loffler F."/>
        </authorList>
    </citation>
    <scope>NUCLEOTIDE SEQUENCE</scope>
</reference>